<gene>
    <name evidence="2" type="ORF">Cgig2_032680</name>
</gene>
<organism evidence="2 3">
    <name type="scientific">Carnegiea gigantea</name>
    <dbReference type="NCBI Taxonomy" id="171969"/>
    <lineage>
        <taxon>Eukaryota</taxon>
        <taxon>Viridiplantae</taxon>
        <taxon>Streptophyta</taxon>
        <taxon>Embryophyta</taxon>
        <taxon>Tracheophyta</taxon>
        <taxon>Spermatophyta</taxon>
        <taxon>Magnoliopsida</taxon>
        <taxon>eudicotyledons</taxon>
        <taxon>Gunneridae</taxon>
        <taxon>Pentapetalae</taxon>
        <taxon>Caryophyllales</taxon>
        <taxon>Cactineae</taxon>
        <taxon>Cactaceae</taxon>
        <taxon>Cactoideae</taxon>
        <taxon>Echinocereeae</taxon>
        <taxon>Carnegiea</taxon>
    </lineage>
</organism>
<comment type="caution">
    <text evidence="2">The sequence shown here is derived from an EMBL/GenBank/DDBJ whole genome shotgun (WGS) entry which is preliminary data.</text>
</comment>
<accession>A0A9Q1KJB3</accession>
<dbReference type="AlphaFoldDB" id="A0A9Q1KJB3"/>
<sequence length="347" mass="38171">MAKSLPPSESSSPIIFVAATHQIQSQPRQRKEDISWAPLHKCFRWLSSTHDAFKTLQWQDEPKSVDEVPMSQYGPCQPVTASRNPREPLTNSGRTTHKKGCSLSANPQAISKNCSLLIGARVPKLPYKTEFGACVFSQVTQLGSCARQSNSEGIQAAGIESVEDLQKIRWGRFGFRKGVLNEVEGEVGDLSRIRRIKMGLDYAVGEALRQRKEGRSWAPLHRCSPWSSSTHNESRTLQQLNEPTLVPEVPINCWGNKFSEPLTIFGRTTHKKGCLLLTNPQAISINSSLLVAARLPKLTYNTEFGACVSSQLMQLGSGAILQLAGECLCSGPMGNTGMLLIFFTNSV</sequence>
<proteinExistence type="predicted"/>
<dbReference type="EMBL" id="JAKOGI010000110">
    <property type="protein sequence ID" value="KAJ8443856.1"/>
    <property type="molecule type" value="Genomic_DNA"/>
</dbReference>
<reference evidence="2" key="1">
    <citation type="submission" date="2022-04" db="EMBL/GenBank/DDBJ databases">
        <title>Carnegiea gigantea Genome sequencing and assembly v2.</title>
        <authorList>
            <person name="Copetti D."/>
            <person name="Sanderson M.J."/>
            <person name="Burquez A."/>
            <person name="Wojciechowski M.F."/>
        </authorList>
    </citation>
    <scope>NUCLEOTIDE SEQUENCE</scope>
    <source>
        <strain evidence="2">SGP5-SGP5p</strain>
        <tissue evidence="2">Aerial part</tissue>
    </source>
</reference>
<feature type="region of interest" description="Disordered" evidence="1">
    <location>
        <begin position="67"/>
        <end position="100"/>
    </location>
</feature>
<dbReference type="Proteomes" id="UP001153076">
    <property type="component" value="Unassembled WGS sequence"/>
</dbReference>
<dbReference type="OrthoDB" id="696358at2759"/>
<keyword evidence="3" id="KW-1185">Reference proteome</keyword>
<evidence type="ECO:0000313" key="2">
    <source>
        <dbReference type="EMBL" id="KAJ8443856.1"/>
    </source>
</evidence>
<name>A0A9Q1KJB3_9CARY</name>
<feature type="compositionally biased region" description="Polar residues" evidence="1">
    <location>
        <begin position="79"/>
        <end position="94"/>
    </location>
</feature>
<evidence type="ECO:0000313" key="3">
    <source>
        <dbReference type="Proteomes" id="UP001153076"/>
    </source>
</evidence>
<evidence type="ECO:0000256" key="1">
    <source>
        <dbReference type="SAM" id="MobiDB-lite"/>
    </source>
</evidence>
<protein>
    <submittedName>
        <fullName evidence="2">Uncharacterized protein</fullName>
    </submittedName>
</protein>